<dbReference type="GO" id="GO:0005507">
    <property type="term" value="F:copper ion binding"/>
    <property type="evidence" value="ECO:0007669"/>
    <property type="project" value="InterPro"/>
</dbReference>
<evidence type="ECO:0000313" key="3">
    <source>
        <dbReference type="EMBL" id="NOU94247.1"/>
    </source>
</evidence>
<dbReference type="SUPFAM" id="SSF55008">
    <property type="entry name" value="HMA, heavy metal-associated domain"/>
    <property type="match status" value="1"/>
</dbReference>
<sequence length="66" mass="7044">MQNITLKVVGMTCSHCVLSVEGAVKKAGASAKVDLSRNSVSVAFDESKLSLETIKEAIEDQGYDIK</sequence>
<gene>
    <name evidence="3" type="ORF">GC093_13610</name>
</gene>
<dbReference type="EMBL" id="WHOD01000055">
    <property type="protein sequence ID" value="NOU94247.1"/>
    <property type="molecule type" value="Genomic_DNA"/>
</dbReference>
<dbReference type="RefSeq" id="WP_171652445.1">
    <property type="nucleotide sequence ID" value="NZ_WHOD01000055.1"/>
</dbReference>
<dbReference type="Pfam" id="PF00403">
    <property type="entry name" value="HMA"/>
    <property type="match status" value="1"/>
</dbReference>
<comment type="caution">
    <text evidence="3">The sequence shown here is derived from an EMBL/GenBank/DDBJ whole genome shotgun (WGS) entry which is preliminary data.</text>
</comment>
<dbReference type="PRINTS" id="PR00944">
    <property type="entry name" value="CUEXPORT"/>
</dbReference>
<dbReference type="InterPro" id="IPR006121">
    <property type="entry name" value="HMA_dom"/>
</dbReference>
<evidence type="ECO:0000313" key="4">
    <source>
        <dbReference type="Proteomes" id="UP000641588"/>
    </source>
</evidence>
<evidence type="ECO:0000256" key="1">
    <source>
        <dbReference type="ARBA" id="ARBA00022723"/>
    </source>
</evidence>
<dbReference type="Gene3D" id="3.30.70.100">
    <property type="match status" value="1"/>
</dbReference>
<name>A0A972GUV8_9BACL</name>
<dbReference type="GO" id="GO:0006825">
    <property type="term" value="P:copper ion transport"/>
    <property type="evidence" value="ECO:0007669"/>
    <property type="project" value="InterPro"/>
</dbReference>
<dbReference type="CDD" id="cd00371">
    <property type="entry name" value="HMA"/>
    <property type="match status" value="1"/>
</dbReference>
<dbReference type="FunFam" id="3.30.70.100:FF:000001">
    <property type="entry name" value="ATPase copper transporting beta"/>
    <property type="match status" value="1"/>
</dbReference>
<organism evidence="3 4">
    <name type="scientific">Paenibacillus foliorum</name>
    <dbReference type="NCBI Taxonomy" id="2654974"/>
    <lineage>
        <taxon>Bacteria</taxon>
        <taxon>Bacillati</taxon>
        <taxon>Bacillota</taxon>
        <taxon>Bacilli</taxon>
        <taxon>Bacillales</taxon>
        <taxon>Paenibacillaceae</taxon>
        <taxon>Paenibacillus</taxon>
    </lineage>
</organism>
<dbReference type="InterPro" id="IPR006122">
    <property type="entry name" value="HMA_Cu_ion-bd"/>
</dbReference>
<dbReference type="InterPro" id="IPR000428">
    <property type="entry name" value="Cu-bd"/>
</dbReference>
<feature type="domain" description="HMA" evidence="2">
    <location>
        <begin position="2"/>
        <end position="66"/>
    </location>
</feature>
<dbReference type="NCBIfam" id="TIGR00003">
    <property type="entry name" value="copper ion binding protein"/>
    <property type="match status" value="1"/>
</dbReference>
<protein>
    <submittedName>
        <fullName evidence="3">Copper ion binding protein</fullName>
    </submittedName>
</protein>
<keyword evidence="4" id="KW-1185">Reference proteome</keyword>
<dbReference type="InterPro" id="IPR036163">
    <property type="entry name" value="HMA_dom_sf"/>
</dbReference>
<dbReference type="Proteomes" id="UP000641588">
    <property type="component" value="Unassembled WGS sequence"/>
</dbReference>
<accession>A0A972GUV8</accession>
<evidence type="ECO:0000259" key="2">
    <source>
        <dbReference type="PROSITE" id="PS50846"/>
    </source>
</evidence>
<reference evidence="3" key="1">
    <citation type="submission" date="2019-10" db="EMBL/GenBank/DDBJ databases">
        <title>Description of Paenibacillus glebae sp. nov.</title>
        <authorList>
            <person name="Carlier A."/>
            <person name="Qi S."/>
        </authorList>
    </citation>
    <scope>NUCLEOTIDE SEQUENCE</scope>
    <source>
        <strain evidence="3">LMG 31456</strain>
    </source>
</reference>
<dbReference type="AlphaFoldDB" id="A0A972GUV8"/>
<dbReference type="PROSITE" id="PS50846">
    <property type="entry name" value="HMA_2"/>
    <property type="match status" value="1"/>
</dbReference>
<proteinExistence type="predicted"/>
<keyword evidence="1" id="KW-0479">Metal-binding</keyword>